<comment type="caution">
    <text evidence="2">The sequence shown here is derived from an EMBL/GenBank/DDBJ whole genome shotgun (WGS) entry which is preliminary data.</text>
</comment>
<sequence>MCTLFTLFLLSAISSVSFAQCETINGTYPATTEWQQTNTGGIQANRYIYDDGTNIRLANKSDNSRIGLTASYYNTIVKSAEAINLTNQMSTVEVVYKPGAATQNYNTWTMGWSYGASFPGAAYNQVDPPIFGTYSNIWLANVYGQDNILYVNTAQGNLALNSAPFSYVLTYGDSISASLVPQPDGTAAMHVVVKRVVGGVSTTVVDYYQYNAVTAANVTYSTTDAVHPALTIPSGATNLGCLQNDVVNYTPASPVAQACEEINGYPTTSDWQQRNTGGGAASSYIYNDGTNIRLALVATNDRITSAPNYNVIVKSGEPNDLSTHATSITATYKQGNNTQNFDVFVLGWAANPNFNGIGYNVINHSSYGINYTTNWSANVYIQGNQLYINDYSSYIEVVPNYTPTYGDVITASLEPQPDGTAALHVVATRVVGGISKEVLNIYDFVAVDAGVLAMARFTLQ</sequence>
<evidence type="ECO:0000313" key="3">
    <source>
        <dbReference type="Proteomes" id="UP001202248"/>
    </source>
</evidence>
<accession>A0ABS9SRQ0</accession>
<evidence type="ECO:0000313" key="2">
    <source>
        <dbReference type="EMBL" id="MCH5600936.1"/>
    </source>
</evidence>
<keyword evidence="3" id="KW-1185">Reference proteome</keyword>
<name>A0ABS9SRQ0_9BACT</name>
<keyword evidence="1" id="KW-0732">Signal</keyword>
<dbReference type="RefSeq" id="WP_240833456.1">
    <property type="nucleotide sequence ID" value="NZ_JAKWBL010000005.1"/>
</dbReference>
<reference evidence="2 3" key="1">
    <citation type="submission" date="2022-02" db="EMBL/GenBank/DDBJ databases">
        <authorList>
            <person name="Min J."/>
        </authorList>
    </citation>
    <scope>NUCLEOTIDE SEQUENCE [LARGE SCALE GENOMIC DNA]</scope>
    <source>
        <strain evidence="2 3">GR10-1</strain>
    </source>
</reference>
<proteinExistence type="predicted"/>
<organism evidence="2 3">
    <name type="scientific">Niabella ginsengisoli</name>
    <dbReference type="NCBI Taxonomy" id="522298"/>
    <lineage>
        <taxon>Bacteria</taxon>
        <taxon>Pseudomonadati</taxon>
        <taxon>Bacteroidota</taxon>
        <taxon>Chitinophagia</taxon>
        <taxon>Chitinophagales</taxon>
        <taxon>Chitinophagaceae</taxon>
        <taxon>Niabella</taxon>
    </lineage>
</organism>
<dbReference type="EMBL" id="JAKWBL010000005">
    <property type="protein sequence ID" value="MCH5600936.1"/>
    <property type="molecule type" value="Genomic_DNA"/>
</dbReference>
<feature type="chain" id="PRO_5046662763" evidence="1">
    <location>
        <begin position="20"/>
        <end position="460"/>
    </location>
</feature>
<feature type="signal peptide" evidence="1">
    <location>
        <begin position="1"/>
        <end position="19"/>
    </location>
</feature>
<evidence type="ECO:0000256" key="1">
    <source>
        <dbReference type="SAM" id="SignalP"/>
    </source>
</evidence>
<protein>
    <submittedName>
        <fullName evidence="2">Uncharacterized protein</fullName>
    </submittedName>
</protein>
<gene>
    <name evidence="2" type="ORF">MKP09_24995</name>
</gene>
<dbReference type="Proteomes" id="UP001202248">
    <property type="component" value="Unassembled WGS sequence"/>
</dbReference>